<protein>
    <recommendedName>
        <fullName evidence="5">Secreted protein</fullName>
    </recommendedName>
</protein>
<evidence type="ECO:0008006" key="5">
    <source>
        <dbReference type="Google" id="ProtNLM"/>
    </source>
</evidence>
<evidence type="ECO:0000256" key="1">
    <source>
        <dbReference type="SAM" id="MobiDB-lite"/>
    </source>
</evidence>
<name>A0ABZ1CQA4_9TREE</name>
<feature type="chain" id="PRO_5046449123" description="Secreted protein" evidence="2">
    <location>
        <begin position="22"/>
        <end position="252"/>
    </location>
</feature>
<reference evidence="3 4" key="1">
    <citation type="submission" date="2024-01" db="EMBL/GenBank/DDBJ databases">
        <title>Comparative genomics of Cryptococcus and Kwoniella reveals pathogenesis evolution and contrasting modes of karyotype evolution via chromosome fusion or intercentromeric recombination.</title>
        <authorList>
            <person name="Coelho M.A."/>
            <person name="David-Palma M."/>
            <person name="Shea T."/>
            <person name="Bowers K."/>
            <person name="McGinley-Smith S."/>
            <person name="Mohammad A.W."/>
            <person name="Gnirke A."/>
            <person name="Yurkov A.M."/>
            <person name="Nowrousian M."/>
            <person name="Sun S."/>
            <person name="Cuomo C.A."/>
            <person name="Heitman J."/>
        </authorList>
    </citation>
    <scope>NUCLEOTIDE SEQUENCE [LARGE SCALE GENOMIC DNA]</scope>
    <source>
        <strain evidence="3">CBS 11374</strain>
    </source>
</reference>
<dbReference type="EMBL" id="CP141881">
    <property type="protein sequence ID" value="WRT63810.1"/>
    <property type="molecule type" value="Genomic_DNA"/>
</dbReference>
<proteinExistence type="predicted"/>
<dbReference type="GeneID" id="87952866"/>
<keyword evidence="2" id="KW-0732">Signal</keyword>
<gene>
    <name evidence="3" type="ORF">IL334_000735</name>
</gene>
<organism evidence="3 4">
    <name type="scientific">Kwoniella shivajii</name>
    <dbReference type="NCBI Taxonomy" id="564305"/>
    <lineage>
        <taxon>Eukaryota</taxon>
        <taxon>Fungi</taxon>
        <taxon>Dikarya</taxon>
        <taxon>Basidiomycota</taxon>
        <taxon>Agaricomycotina</taxon>
        <taxon>Tremellomycetes</taxon>
        <taxon>Tremellales</taxon>
        <taxon>Cryptococcaceae</taxon>
        <taxon>Kwoniella</taxon>
    </lineage>
</organism>
<sequence length="252" mass="27602">MFCTPLHTILLTIFCIRIVTAQNGVTYVTSIDGTATYPCPSIEEPETYYQDKCASKTVSGIALTQVEVRNTIGTTRDDWEIYQFCYYGSANDYCSYTASKANPALTQYGSGLGTDCPSLSAARYDDPSAPKPVASDVARQSDNLGEPAYTCPSSDGDLNRITIDKYASQTSAQLGFGCSLTSIGPCYYTTAGAQYSIPSNKCPATLCPNHYDSTFTRRRLSNSKRFLKQVKAQDIRRTASLRARFPQLSYPS</sequence>
<keyword evidence="4" id="KW-1185">Reference proteome</keyword>
<accession>A0ABZ1CQA4</accession>
<evidence type="ECO:0000256" key="2">
    <source>
        <dbReference type="SAM" id="SignalP"/>
    </source>
</evidence>
<feature type="signal peptide" evidence="2">
    <location>
        <begin position="1"/>
        <end position="21"/>
    </location>
</feature>
<evidence type="ECO:0000313" key="4">
    <source>
        <dbReference type="Proteomes" id="UP001329825"/>
    </source>
</evidence>
<dbReference type="Proteomes" id="UP001329825">
    <property type="component" value="Chromosome 1"/>
</dbReference>
<evidence type="ECO:0000313" key="3">
    <source>
        <dbReference type="EMBL" id="WRT63810.1"/>
    </source>
</evidence>
<feature type="region of interest" description="Disordered" evidence="1">
    <location>
        <begin position="126"/>
        <end position="146"/>
    </location>
</feature>
<dbReference type="RefSeq" id="XP_062788550.1">
    <property type="nucleotide sequence ID" value="XM_062932499.1"/>
</dbReference>